<feature type="chain" id="PRO_5012557109" evidence="1">
    <location>
        <begin position="28"/>
        <end position="249"/>
    </location>
</feature>
<keyword evidence="3" id="KW-1185">Reference proteome</keyword>
<dbReference type="AlphaFoldDB" id="A0A239C0N0"/>
<name>A0A239C0N0_9ACTN</name>
<organism evidence="2 3">
    <name type="scientific">Actinacidiphila glaucinigra</name>
    <dbReference type="NCBI Taxonomy" id="235986"/>
    <lineage>
        <taxon>Bacteria</taxon>
        <taxon>Bacillati</taxon>
        <taxon>Actinomycetota</taxon>
        <taxon>Actinomycetes</taxon>
        <taxon>Kitasatosporales</taxon>
        <taxon>Streptomycetaceae</taxon>
        <taxon>Actinacidiphila</taxon>
    </lineage>
</organism>
<proteinExistence type="predicted"/>
<dbReference type="InterPro" id="IPR026467">
    <property type="entry name" value="Ser/Gly_Cys_C_dom"/>
</dbReference>
<protein>
    <submittedName>
        <fullName evidence="2">TIGR04222 domain-containing protein</fullName>
    </submittedName>
</protein>
<gene>
    <name evidence="2" type="ORF">SAMN05216252_103304</name>
</gene>
<evidence type="ECO:0000256" key="1">
    <source>
        <dbReference type="SAM" id="SignalP"/>
    </source>
</evidence>
<dbReference type="NCBIfam" id="TIGR04222">
    <property type="entry name" value="near_uncomplex"/>
    <property type="match status" value="1"/>
</dbReference>
<reference evidence="2 3" key="1">
    <citation type="submission" date="2017-06" db="EMBL/GenBank/DDBJ databases">
        <authorList>
            <person name="Kim H.J."/>
            <person name="Triplett B.A."/>
        </authorList>
    </citation>
    <scope>NUCLEOTIDE SEQUENCE [LARGE SCALE GENOMIC DNA]</scope>
    <source>
        <strain evidence="2 3">CGMCC 4.1858</strain>
    </source>
</reference>
<dbReference type="RefSeq" id="WP_089222979.1">
    <property type="nucleotide sequence ID" value="NZ_FZOF01000003.1"/>
</dbReference>
<feature type="signal peptide" evidence="1">
    <location>
        <begin position="1"/>
        <end position="27"/>
    </location>
</feature>
<sequence>MWMLFLLVAWAAAIVSCTRLCRAAVAAADLPDGAAAPAADHTLGLYEMAFLSGGPRRVTELTMVMMGRERRLLLARTGWATVVDPDGRDAVERSLIAATGPEGQAPVPSIRAAHATSDGVRALAQRLTDAGLAVPTAARESISAAIREVRAAAALVLVMPAAATTLSPADRSVLPWFALPLPAALGCLAVARFEIHAYTRWAAPAGRDLLRAVDVPHGPAPDDSRQILTALAVRGPSTLPDPALRAALS</sequence>
<evidence type="ECO:0000313" key="2">
    <source>
        <dbReference type="EMBL" id="SNS13797.1"/>
    </source>
</evidence>
<keyword evidence="1" id="KW-0732">Signal</keyword>
<dbReference type="OrthoDB" id="3620552at2"/>
<dbReference type="Proteomes" id="UP000198280">
    <property type="component" value="Unassembled WGS sequence"/>
</dbReference>
<evidence type="ECO:0000313" key="3">
    <source>
        <dbReference type="Proteomes" id="UP000198280"/>
    </source>
</evidence>
<dbReference type="EMBL" id="FZOF01000003">
    <property type="protein sequence ID" value="SNS13797.1"/>
    <property type="molecule type" value="Genomic_DNA"/>
</dbReference>
<accession>A0A239C0N0</accession>